<dbReference type="InterPro" id="IPR004136">
    <property type="entry name" value="NMO"/>
</dbReference>
<protein>
    <recommendedName>
        <fullName evidence="4">Probable nitronate monooxygenase</fullName>
    </recommendedName>
    <alternativeName>
        <fullName evidence="10">Propionate 3-nitronate monooxygenase</fullName>
    </alternativeName>
</protein>
<evidence type="ECO:0000256" key="11">
    <source>
        <dbReference type="ARBA" id="ARBA00049401"/>
    </source>
</evidence>
<proteinExistence type="inferred from homology"/>
<organism evidence="12 13">
    <name type="scientific">Brevibacillus fulvus</name>
    <dbReference type="NCBI Taxonomy" id="1125967"/>
    <lineage>
        <taxon>Bacteria</taxon>
        <taxon>Bacillati</taxon>
        <taxon>Bacillota</taxon>
        <taxon>Bacilli</taxon>
        <taxon>Bacillales</taxon>
        <taxon>Paenibacillaceae</taxon>
        <taxon>Brevibacillus</taxon>
    </lineage>
</organism>
<dbReference type="GO" id="GO:0018580">
    <property type="term" value="F:nitronate monooxygenase activity"/>
    <property type="evidence" value="ECO:0007669"/>
    <property type="project" value="InterPro"/>
</dbReference>
<dbReference type="PANTHER" id="PTHR42747:SF3">
    <property type="entry name" value="NITRONATE MONOOXYGENASE-RELATED"/>
    <property type="match status" value="1"/>
</dbReference>
<evidence type="ECO:0000313" key="13">
    <source>
        <dbReference type="Proteomes" id="UP000717624"/>
    </source>
</evidence>
<dbReference type="GO" id="GO:0009636">
    <property type="term" value="P:response to toxic substance"/>
    <property type="evidence" value="ECO:0007669"/>
    <property type="project" value="UniProtKB-KW"/>
</dbReference>
<dbReference type="InterPro" id="IPR013785">
    <property type="entry name" value="Aldolase_TIM"/>
</dbReference>
<keyword evidence="13" id="KW-1185">Reference proteome</keyword>
<dbReference type="AlphaFoldDB" id="A0A939BQH4"/>
<evidence type="ECO:0000256" key="2">
    <source>
        <dbReference type="ARBA" id="ARBA00003535"/>
    </source>
</evidence>
<keyword evidence="7" id="KW-0288">FMN</keyword>
<comment type="similarity">
    <text evidence="3">Belongs to the nitronate monooxygenase family. NMO class I subfamily.</text>
</comment>
<comment type="caution">
    <text evidence="12">The sequence shown here is derived from an EMBL/GenBank/DDBJ whole genome shotgun (WGS) entry which is preliminary data.</text>
</comment>
<evidence type="ECO:0000256" key="9">
    <source>
        <dbReference type="ARBA" id="ARBA00023033"/>
    </source>
</evidence>
<accession>A0A939BQH4</accession>
<comment type="cofactor">
    <cofactor evidence="1">
        <name>FMN</name>
        <dbReference type="ChEBI" id="CHEBI:58210"/>
    </cofactor>
</comment>
<dbReference type="Gene3D" id="3.20.20.70">
    <property type="entry name" value="Aldolase class I"/>
    <property type="match status" value="1"/>
</dbReference>
<evidence type="ECO:0000313" key="12">
    <source>
        <dbReference type="EMBL" id="MBM7591630.1"/>
    </source>
</evidence>
<dbReference type="PANTHER" id="PTHR42747">
    <property type="entry name" value="NITRONATE MONOOXYGENASE-RELATED"/>
    <property type="match status" value="1"/>
</dbReference>
<dbReference type="Pfam" id="PF03060">
    <property type="entry name" value="NMO"/>
    <property type="match status" value="1"/>
</dbReference>
<evidence type="ECO:0000256" key="6">
    <source>
        <dbReference type="ARBA" id="ARBA00022630"/>
    </source>
</evidence>
<evidence type="ECO:0000256" key="7">
    <source>
        <dbReference type="ARBA" id="ARBA00022643"/>
    </source>
</evidence>
<name>A0A939BQH4_9BACL</name>
<evidence type="ECO:0000256" key="4">
    <source>
        <dbReference type="ARBA" id="ARBA00013457"/>
    </source>
</evidence>
<keyword evidence="9 12" id="KW-0503">Monooxygenase</keyword>
<keyword evidence="8 12" id="KW-0560">Oxidoreductase</keyword>
<dbReference type="EMBL" id="JAFBEB010000013">
    <property type="protein sequence ID" value="MBM7591630.1"/>
    <property type="molecule type" value="Genomic_DNA"/>
</dbReference>
<gene>
    <name evidence="12" type="ORF">JOD01_003281</name>
</gene>
<evidence type="ECO:0000256" key="8">
    <source>
        <dbReference type="ARBA" id="ARBA00023002"/>
    </source>
</evidence>
<sequence>MTRFSTRFTEKFGIEVPIVLAGMAGNITSPQLVAAVSEAGGLGTLGAAYMKPEALRQAIRQIKQLTNKPFAVNLLIAGPGGEATVSLELIEWINQLRESVGLTAWSGELPHFADDVPQCFEIIVEEKVPVFSFAFSASEQYAQAARDAGMKVIGMATTLEEARTLRQIGVDAIVAQGGEAGGHRGTFGIEAAGEGQCIGTLPLVSLLTEQLPDLPIVAAGGMMNGQALVAALALGADAIQLGTRFLACRESTAHPAYKQRLLDAGETDTVLTRAFSGRPARGLRNQLINSAIQQQLQTLPYPLQNQLTREIRSAAAEQGNSELMSLWAGQGVAMLKKEETAAAIMAKLLEEAGQAAARIKAIW</sequence>
<dbReference type="Proteomes" id="UP000717624">
    <property type="component" value="Unassembled WGS sequence"/>
</dbReference>
<comment type="catalytic activity">
    <reaction evidence="11">
        <text>3 propionate 3-nitronate + 3 O2 + H2O = 3 3-oxopropanoate + 2 nitrate + nitrite + H2O2 + 3 H(+)</text>
        <dbReference type="Rhea" id="RHEA:57332"/>
        <dbReference type="ChEBI" id="CHEBI:15377"/>
        <dbReference type="ChEBI" id="CHEBI:15378"/>
        <dbReference type="ChEBI" id="CHEBI:15379"/>
        <dbReference type="ChEBI" id="CHEBI:16240"/>
        <dbReference type="ChEBI" id="CHEBI:16301"/>
        <dbReference type="ChEBI" id="CHEBI:17632"/>
        <dbReference type="ChEBI" id="CHEBI:33190"/>
        <dbReference type="ChEBI" id="CHEBI:136067"/>
    </reaction>
</comment>
<evidence type="ECO:0000256" key="10">
    <source>
        <dbReference type="ARBA" id="ARBA00031155"/>
    </source>
</evidence>
<dbReference type="SUPFAM" id="SSF51412">
    <property type="entry name" value="Inosine monophosphate dehydrogenase (IMPDH)"/>
    <property type="match status" value="1"/>
</dbReference>
<reference evidence="12" key="1">
    <citation type="submission" date="2021-01" db="EMBL/GenBank/DDBJ databases">
        <title>Genomic Encyclopedia of Type Strains, Phase IV (KMG-IV): sequencing the most valuable type-strain genomes for metagenomic binning, comparative biology and taxonomic classification.</title>
        <authorList>
            <person name="Goeker M."/>
        </authorList>
    </citation>
    <scope>NUCLEOTIDE SEQUENCE</scope>
    <source>
        <strain evidence="12">DSM 25523</strain>
    </source>
</reference>
<dbReference type="RefSeq" id="WP_204519324.1">
    <property type="nucleotide sequence ID" value="NZ_BAABIN010000037.1"/>
</dbReference>
<keyword evidence="5" id="KW-0216">Detoxification</keyword>
<comment type="function">
    <text evidence="2">Nitronate monooxygenase that uses molecular oxygen to catalyze the oxidative denitrification of alkyl nitronates. Acts on propionate 3-nitronate (P3N), the presumed physiological substrate. Probably functions in the detoxification of P3N, a metabolic poison produced by plants and fungi as a defense mechanism.</text>
</comment>
<evidence type="ECO:0000256" key="1">
    <source>
        <dbReference type="ARBA" id="ARBA00001917"/>
    </source>
</evidence>
<dbReference type="CDD" id="cd04730">
    <property type="entry name" value="NPD_like"/>
    <property type="match status" value="1"/>
</dbReference>
<evidence type="ECO:0000256" key="3">
    <source>
        <dbReference type="ARBA" id="ARBA00009881"/>
    </source>
</evidence>
<evidence type="ECO:0000256" key="5">
    <source>
        <dbReference type="ARBA" id="ARBA00022575"/>
    </source>
</evidence>
<keyword evidence="6" id="KW-0285">Flavoprotein</keyword>